<comment type="caution">
    <text evidence="9">The sequence shown here is derived from an EMBL/GenBank/DDBJ whole genome shotgun (WGS) entry which is preliminary data.</text>
</comment>
<dbReference type="EMBL" id="AYLP01000091">
    <property type="protein sequence ID" value="ESS64385.1"/>
    <property type="molecule type" value="Genomic_DNA"/>
</dbReference>
<dbReference type="GO" id="GO:0006890">
    <property type="term" value="P:retrograde vesicle-mediated transport, Golgi to endoplasmic reticulum"/>
    <property type="evidence" value="ECO:0007669"/>
    <property type="project" value="TreeGrafter"/>
</dbReference>
<dbReference type="GO" id="GO:0017119">
    <property type="term" value="C:Golgi transport complex"/>
    <property type="evidence" value="ECO:0007669"/>
    <property type="project" value="InterPro"/>
</dbReference>
<dbReference type="VEuPathDB" id="TriTrypDB:TCDM_07516"/>
<proteinExistence type="inferred from homology"/>
<evidence type="ECO:0000256" key="1">
    <source>
        <dbReference type="ARBA" id="ARBA00004395"/>
    </source>
</evidence>
<reference evidence="9 10" key="1">
    <citation type="journal article" date="2014" name="Genome Announc.">
        <title>Trypanosoma cruzi Clone Dm28c Draft Genome Sequence.</title>
        <authorList>
            <person name="Grisard E.C."/>
            <person name="Teixeira S.M."/>
            <person name="de Almeida L.G."/>
            <person name="Stoco P.H."/>
            <person name="Gerber A.L."/>
            <person name="Talavera-Lopez C."/>
            <person name="Lima O.C."/>
            <person name="Andersson B."/>
            <person name="de Vasconcelos A.T."/>
        </authorList>
    </citation>
    <scope>NUCLEOTIDE SEQUENCE [LARGE SCALE GENOMIC DNA]</scope>
    <source>
        <strain evidence="9 10">Dm28c</strain>
    </source>
</reference>
<evidence type="ECO:0000313" key="9">
    <source>
        <dbReference type="EMBL" id="ESS64385.1"/>
    </source>
</evidence>
<evidence type="ECO:0000256" key="2">
    <source>
        <dbReference type="ARBA" id="ARBA00005831"/>
    </source>
</evidence>
<comment type="similarity">
    <text evidence="2">Belongs to the COG7 family.</text>
</comment>
<protein>
    <recommendedName>
        <fullName evidence="3">Conserved oligomeric Golgi complex subunit 7</fullName>
    </recommendedName>
    <alternativeName>
        <fullName evidence="8">Component of oligomeric Golgi complex 7</fullName>
    </alternativeName>
</protein>
<keyword evidence="6" id="KW-0333">Golgi apparatus</keyword>
<evidence type="ECO:0000256" key="4">
    <source>
        <dbReference type="ARBA" id="ARBA00022448"/>
    </source>
</evidence>
<gene>
    <name evidence="9" type="ORF">TCDM_07516</name>
</gene>
<accession>V5AU95</accession>
<keyword evidence="4" id="KW-0813">Transport</keyword>
<keyword evidence="7" id="KW-0472">Membrane</keyword>
<dbReference type="AlphaFoldDB" id="V5AU95"/>
<dbReference type="Pfam" id="PF10191">
    <property type="entry name" value="COG7"/>
    <property type="match status" value="1"/>
</dbReference>
<evidence type="ECO:0000256" key="8">
    <source>
        <dbReference type="ARBA" id="ARBA00031345"/>
    </source>
</evidence>
<sequence>MLLFSLSLSLSVCVCVLDNLLLFYLISSRRHFLAVLVTSFNTRREERRKKKEKRKKKAIREKRKKNLYCSSAVHMHTSMEAANAAEVAELRLDQLASEHVDIKRWINTTLQGLLCAEGKTAESEADVEACVTKLFNRLQSHLQEVSGSVEDTIAQALVRLPRTGLEVGRMATEAQQLQSQMQSIQEVAQSAVEAAAKALLLAAECIQKNTREADSMLRHNSKSLTGGK</sequence>
<keyword evidence="5" id="KW-0653">Protein transport</keyword>
<dbReference type="PANTHER" id="PTHR21443">
    <property type="entry name" value="CONSERVED OLIGOMERIC GOLGI COMPLEX COMPONENT 7"/>
    <property type="match status" value="1"/>
</dbReference>
<dbReference type="PANTHER" id="PTHR21443:SF0">
    <property type="entry name" value="CONSERVED OLIGOMERIC GOLGI COMPLEX SUBUNIT 7"/>
    <property type="match status" value="1"/>
</dbReference>
<evidence type="ECO:0000256" key="3">
    <source>
        <dbReference type="ARBA" id="ARBA00020984"/>
    </source>
</evidence>
<evidence type="ECO:0000313" key="10">
    <source>
        <dbReference type="Proteomes" id="UP000017861"/>
    </source>
</evidence>
<name>V5AU95_TRYCR</name>
<dbReference type="GO" id="GO:0006886">
    <property type="term" value="P:intracellular protein transport"/>
    <property type="evidence" value="ECO:0007669"/>
    <property type="project" value="InterPro"/>
</dbReference>
<evidence type="ECO:0000256" key="5">
    <source>
        <dbReference type="ARBA" id="ARBA00022927"/>
    </source>
</evidence>
<dbReference type="InterPro" id="IPR019335">
    <property type="entry name" value="COG7"/>
</dbReference>
<dbReference type="GO" id="GO:0000139">
    <property type="term" value="C:Golgi membrane"/>
    <property type="evidence" value="ECO:0007669"/>
    <property type="project" value="UniProtKB-SubCell"/>
</dbReference>
<organism evidence="9 10">
    <name type="scientific">Trypanosoma cruzi Dm28c</name>
    <dbReference type="NCBI Taxonomy" id="1416333"/>
    <lineage>
        <taxon>Eukaryota</taxon>
        <taxon>Discoba</taxon>
        <taxon>Euglenozoa</taxon>
        <taxon>Kinetoplastea</taxon>
        <taxon>Metakinetoplastina</taxon>
        <taxon>Trypanosomatida</taxon>
        <taxon>Trypanosomatidae</taxon>
        <taxon>Trypanosoma</taxon>
        <taxon>Schizotrypanum</taxon>
    </lineage>
</organism>
<evidence type="ECO:0000256" key="7">
    <source>
        <dbReference type="ARBA" id="ARBA00023136"/>
    </source>
</evidence>
<dbReference type="GO" id="GO:0007030">
    <property type="term" value="P:Golgi organization"/>
    <property type="evidence" value="ECO:0007669"/>
    <property type="project" value="TreeGrafter"/>
</dbReference>
<dbReference type="Proteomes" id="UP000017861">
    <property type="component" value="Unassembled WGS sequence"/>
</dbReference>
<evidence type="ECO:0000256" key="6">
    <source>
        <dbReference type="ARBA" id="ARBA00023034"/>
    </source>
</evidence>
<comment type="subcellular location">
    <subcellularLocation>
        <location evidence="1">Golgi apparatus membrane</location>
        <topology evidence="1">Peripheral membrane protein</topology>
    </subcellularLocation>
</comment>